<dbReference type="Pfam" id="PF07796">
    <property type="entry name" value="DUF1638"/>
    <property type="match status" value="1"/>
</dbReference>
<accession>Q1YME2</accession>
<comment type="caution">
    <text evidence="2">The sequence shown here is derived from an EMBL/GenBank/DDBJ whole genome shotgun (WGS) entry which is preliminary data.</text>
</comment>
<dbReference type="Proteomes" id="UP000000321">
    <property type="component" value="Unassembled WGS sequence"/>
</dbReference>
<sequence length="226" mass="23913">MSGHRAMSLLLHDGVPTSAAPAPETLTIIACGAIAREVLAILSANGLAHVTVTCLPADLHNAPQKIAPAVEAAIMAARADGAGRIFIAYADCGTGGLLDAVCARHGVEHIAGPHCYAFFAGNARFAADAEAQMTTFWLTDFLARQFDAFVTRPMKLDRHPELIGMLFGHYERVVYLAQTDAPELDRRGREIAAKLGLGYERRFVGYGDLTAAIVAAAAPVPEHAPA</sequence>
<gene>
    <name evidence="2" type="ORF">SI859A1_02255</name>
</gene>
<dbReference type="InterPro" id="IPR012437">
    <property type="entry name" value="DUF1638"/>
</dbReference>
<feature type="domain" description="DUF1638" evidence="1">
    <location>
        <begin position="54"/>
        <end position="211"/>
    </location>
</feature>
<evidence type="ECO:0000313" key="2">
    <source>
        <dbReference type="EMBL" id="EAS51439.1"/>
    </source>
</evidence>
<dbReference type="AlphaFoldDB" id="Q1YME2"/>
<reference evidence="2 3" key="1">
    <citation type="journal article" date="2008" name="Appl. Environ. Microbiol.">
        <title>Genomic insights into Mn(II) oxidation by the marine alphaproteobacterium Aurantimonas sp. strain SI85-9A1.</title>
        <authorList>
            <person name="Dick G.J."/>
            <person name="Podell S."/>
            <person name="Johnson H.A."/>
            <person name="Rivera-Espinoza Y."/>
            <person name="Bernier-Latmani R."/>
            <person name="McCarthy J.K."/>
            <person name="Torpey J.W."/>
            <person name="Clement B.G."/>
            <person name="Gaasterland T."/>
            <person name="Tebo B.M."/>
        </authorList>
    </citation>
    <scope>NUCLEOTIDE SEQUENCE [LARGE SCALE GENOMIC DNA]</scope>
    <source>
        <strain evidence="2 3">SI85-9A1</strain>
    </source>
</reference>
<dbReference type="EMBL" id="AAPJ01000001">
    <property type="protein sequence ID" value="EAS51439.1"/>
    <property type="molecule type" value="Genomic_DNA"/>
</dbReference>
<name>Q1YME2_AURMS</name>
<keyword evidence="3" id="KW-1185">Reference proteome</keyword>
<dbReference type="BioCyc" id="AURANTIMONAS:SI859A1_02255-MONOMER"/>
<dbReference type="HOGENOM" id="CLU_1288014_0_0_5"/>
<proteinExistence type="predicted"/>
<protein>
    <recommendedName>
        <fullName evidence="1">DUF1638 domain-containing protein</fullName>
    </recommendedName>
</protein>
<evidence type="ECO:0000259" key="1">
    <source>
        <dbReference type="Pfam" id="PF07796"/>
    </source>
</evidence>
<organism evidence="2 3">
    <name type="scientific">Aurantimonas manganoxydans (strain ATCC BAA-1229 / DSM 21871 / SI85-9A1)</name>
    <dbReference type="NCBI Taxonomy" id="287752"/>
    <lineage>
        <taxon>Bacteria</taxon>
        <taxon>Pseudomonadati</taxon>
        <taxon>Pseudomonadota</taxon>
        <taxon>Alphaproteobacteria</taxon>
        <taxon>Hyphomicrobiales</taxon>
        <taxon>Aurantimonadaceae</taxon>
        <taxon>Aurantimonas</taxon>
    </lineage>
</organism>
<evidence type="ECO:0000313" key="3">
    <source>
        <dbReference type="Proteomes" id="UP000000321"/>
    </source>
</evidence>